<sequence>MFPGRLTLFARRWQVRFHEGAVTRPGDAEVAIRHSRNWGAVPGESVTGDDIF</sequence>
<gene>
    <name evidence="1" type="ORF">AA23TX_02617</name>
</gene>
<name>A0A6I8LPZ4_9PSEU</name>
<reference evidence="1 2" key="1">
    <citation type="submission" date="2019-09" db="EMBL/GenBank/DDBJ databases">
        <authorList>
            <person name="Leyn A S."/>
        </authorList>
    </citation>
    <scope>NUCLEOTIDE SEQUENCE [LARGE SCALE GENOMIC DNA]</scope>
    <source>
        <strain evidence="1">AA231_1</strain>
    </source>
</reference>
<accession>A0A6I8LPZ4</accession>
<evidence type="ECO:0000313" key="1">
    <source>
        <dbReference type="EMBL" id="VVJ17596.1"/>
    </source>
</evidence>
<organism evidence="1 2">
    <name type="scientific">Amycolatopsis camponoti</name>
    <dbReference type="NCBI Taxonomy" id="2606593"/>
    <lineage>
        <taxon>Bacteria</taxon>
        <taxon>Bacillati</taxon>
        <taxon>Actinomycetota</taxon>
        <taxon>Actinomycetes</taxon>
        <taxon>Pseudonocardiales</taxon>
        <taxon>Pseudonocardiaceae</taxon>
        <taxon>Amycolatopsis</taxon>
    </lineage>
</organism>
<proteinExistence type="predicted"/>
<dbReference type="AlphaFoldDB" id="A0A6I8LPZ4"/>
<dbReference type="Proteomes" id="UP000399805">
    <property type="component" value="Unassembled WGS sequence"/>
</dbReference>
<evidence type="ECO:0000313" key="2">
    <source>
        <dbReference type="Proteomes" id="UP000399805"/>
    </source>
</evidence>
<dbReference type="EMBL" id="CABVGP010000001">
    <property type="protein sequence ID" value="VVJ17596.1"/>
    <property type="molecule type" value="Genomic_DNA"/>
</dbReference>
<protein>
    <submittedName>
        <fullName evidence="1">Uncharacterized protein</fullName>
    </submittedName>
</protein>
<keyword evidence="2" id="KW-1185">Reference proteome</keyword>